<dbReference type="Proteomes" id="UP000049979">
    <property type="component" value="Unassembled WGS sequence"/>
</dbReference>
<organism evidence="4 5">
    <name type="scientific">Roseburia faecis</name>
    <dbReference type="NCBI Taxonomy" id="301302"/>
    <lineage>
        <taxon>Bacteria</taxon>
        <taxon>Bacillati</taxon>
        <taxon>Bacillota</taxon>
        <taxon>Clostridia</taxon>
        <taxon>Lachnospirales</taxon>
        <taxon>Lachnospiraceae</taxon>
        <taxon>Roseburia</taxon>
    </lineage>
</organism>
<comment type="pathway">
    <text evidence="1">Cofactor biosynthesis; thiamine diphosphate biosynthesis.</text>
</comment>
<keyword evidence="4" id="KW-0808">Transferase</keyword>
<dbReference type="InterPro" id="IPR036206">
    <property type="entry name" value="ThiamineP_synth_sf"/>
</dbReference>
<dbReference type="InterPro" id="IPR013785">
    <property type="entry name" value="Aldolase_TIM"/>
</dbReference>
<dbReference type="GO" id="GO:0004789">
    <property type="term" value="F:thiamine-phosphate diphosphorylase activity"/>
    <property type="evidence" value="ECO:0007669"/>
    <property type="project" value="UniProtKB-EC"/>
</dbReference>
<dbReference type="AlphaFoldDB" id="A0A0M6WHC7"/>
<dbReference type="InterPro" id="IPR022998">
    <property type="entry name" value="ThiamineP_synth_TenI"/>
</dbReference>
<feature type="domain" description="Thiamine phosphate synthase/TenI" evidence="3">
    <location>
        <begin position="10"/>
        <end position="185"/>
    </location>
</feature>
<proteinExistence type="predicted"/>
<evidence type="ECO:0000313" key="4">
    <source>
        <dbReference type="EMBL" id="CRL35278.1"/>
    </source>
</evidence>
<dbReference type="PANTHER" id="PTHR20857:SF15">
    <property type="entry name" value="THIAMINE-PHOSPHATE SYNTHASE"/>
    <property type="match status" value="1"/>
</dbReference>
<dbReference type="CDD" id="cd00564">
    <property type="entry name" value="TMP_TenI"/>
    <property type="match status" value="1"/>
</dbReference>
<evidence type="ECO:0000313" key="5">
    <source>
        <dbReference type="Proteomes" id="UP000049979"/>
    </source>
</evidence>
<dbReference type="PANTHER" id="PTHR20857">
    <property type="entry name" value="THIAMINE-PHOSPHATE PYROPHOSPHORYLASE"/>
    <property type="match status" value="1"/>
</dbReference>
<evidence type="ECO:0000259" key="3">
    <source>
        <dbReference type="Pfam" id="PF02581"/>
    </source>
</evidence>
<accession>A0A0M6WHC7</accession>
<keyword evidence="5" id="KW-1185">Reference proteome</keyword>
<dbReference type="SUPFAM" id="SSF51391">
    <property type="entry name" value="Thiamin phosphate synthase"/>
    <property type="match status" value="1"/>
</dbReference>
<keyword evidence="2" id="KW-0784">Thiamine biosynthesis</keyword>
<dbReference type="GO" id="GO:0005737">
    <property type="term" value="C:cytoplasm"/>
    <property type="evidence" value="ECO:0007669"/>
    <property type="project" value="TreeGrafter"/>
</dbReference>
<sequence>MTMSMYRKICVTNRALAERPFLEQLACVLVTKPYAMILREKDLTEEAYEELAGKVKKLCENTDTRLILHSFPDAAMHLGCTAIHMPLHRFMEMPEEQKQKFSVRGVSVHSVEDARLAEQCGATCLTAGHVFVTDCKKGLAPRGLDFLHEVCSSVKIPVYAIGGIHEENMESCIQSGAAGVCMMSEYMKI</sequence>
<dbReference type="Gene3D" id="3.20.20.70">
    <property type="entry name" value="Aldolase class I"/>
    <property type="match status" value="1"/>
</dbReference>
<name>A0A0M6WHC7_9FIRM</name>
<dbReference type="Pfam" id="PF02581">
    <property type="entry name" value="TMP-TENI"/>
    <property type="match status" value="1"/>
</dbReference>
<dbReference type="EC" id="2.5.1.3" evidence="4"/>
<dbReference type="GO" id="GO:0009228">
    <property type="term" value="P:thiamine biosynthetic process"/>
    <property type="evidence" value="ECO:0007669"/>
    <property type="project" value="UniProtKB-KW"/>
</dbReference>
<evidence type="ECO:0000256" key="1">
    <source>
        <dbReference type="ARBA" id="ARBA00004948"/>
    </source>
</evidence>
<protein>
    <submittedName>
        <fullName evidence="4">Thiamine monophosphate synthase</fullName>
        <ecNumber evidence="4">2.5.1.3</ecNumber>
    </submittedName>
</protein>
<dbReference type="STRING" id="301302.ERS852420_00954"/>
<reference evidence="5" key="1">
    <citation type="submission" date="2015-05" db="EMBL/GenBank/DDBJ databases">
        <authorList>
            <consortium name="Pathogen Informatics"/>
        </authorList>
    </citation>
    <scope>NUCLEOTIDE SEQUENCE [LARGE SCALE GENOMIC DNA]</scope>
    <source>
        <strain evidence="5">M72</strain>
    </source>
</reference>
<dbReference type="EMBL" id="CVRR01000008">
    <property type="protein sequence ID" value="CRL35278.1"/>
    <property type="molecule type" value="Genomic_DNA"/>
</dbReference>
<gene>
    <name evidence="4" type="ORF">M72_23451</name>
</gene>
<evidence type="ECO:0000256" key="2">
    <source>
        <dbReference type="ARBA" id="ARBA00022977"/>
    </source>
</evidence>